<feature type="transmembrane region" description="Helical" evidence="5">
    <location>
        <begin position="277"/>
        <end position="299"/>
    </location>
</feature>
<evidence type="ECO:0000256" key="5">
    <source>
        <dbReference type="SAM" id="Phobius"/>
    </source>
</evidence>
<evidence type="ECO:0000256" key="3">
    <source>
        <dbReference type="ARBA" id="ARBA00022989"/>
    </source>
</evidence>
<protein>
    <submittedName>
        <fullName evidence="7 8">MFS transporter</fullName>
    </submittedName>
</protein>
<feature type="transmembrane region" description="Helical" evidence="5">
    <location>
        <begin position="397"/>
        <end position="418"/>
    </location>
</feature>
<reference evidence="7 9" key="2">
    <citation type="submission" date="2020-08" db="EMBL/GenBank/DDBJ databases">
        <title>Genomic Encyclopedia of Type Strains, Phase III (KMG-III): the genomes of soil and plant-associated and newly described type strains.</title>
        <authorList>
            <person name="Whitman W."/>
        </authorList>
    </citation>
    <scope>NUCLEOTIDE SEQUENCE [LARGE SCALE GENOMIC DNA]</scope>
    <source>
        <strain evidence="7 9">CECT 8088</strain>
    </source>
</reference>
<evidence type="ECO:0000256" key="2">
    <source>
        <dbReference type="ARBA" id="ARBA00022692"/>
    </source>
</evidence>
<evidence type="ECO:0000313" key="10">
    <source>
        <dbReference type="Proteomes" id="UP000565205"/>
    </source>
</evidence>
<feature type="transmembrane region" description="Helical" evidence="5">
    <location>
        <begin position="306"/>
        <end position="324"/>
    </location>
</feature>
<feature type="transmembrane region" description="Helical" evidence="5">
    <location>
        <begin position="330"/>
        <end position="353"/>
    </location>
</feature>
<dbReference type="Proteomes" id="UP000565205">
    <property type="component" value="Unassembled WGS sequence"/>
</dbReference>
<dbReference type="Proteomes" id="UP000557688">
    <property type="component" value="Unassembled WGS sequence"/>
</dbReference>
<dbReference type="PROSITE" id="PS50850">
    <property type="entry name" value="MFS"/>
    <property type="match status" value="1"/>
</dbReference>
<feature type="transmembrane region" description="Helical" evidence="5">
    <location>
        <begin position="236"/>
        <end position="257"/>
    </location>
</feature>
<keyword evidence="4 5" id="KW-0472">Membrane</keyword>
<organism evidence="7 9">
    <name type="scientific">Endobacter medicaginis</name>
    <dbReference type="NCBI Taxonomy" id="1181271"/>
    <lineage>
        <taxon>Bacteria</taxon>
        <taxon>Pseudomonadati</taxon>
        <taxon>Pseudomonadota</taxon>
        <taxon>Alphaproteobacteria</taxon>
        <taxon>Acetobacterales</taxon>
        <taxon>Acetobacteraceae</taxon>
        <taxon>Endobacter</taxon>
    </lineage>
</organism>
<sequence>MASTTSGDRPDQGIAESAWANDPALRKRAIHAIVSCYLGWTLDAFDFFIMVFVFDEVARTFGVSEQWAAFAVTATLACRVFGAFVFGRIADRYGRRLTLMINIFTYAALEFLSGVAPTFWTFMILRALYGVAMGGEWGIGASLALESVPAKWRGIVSGMLQSGYPCGYLLASLLFYFEPYLGFFGMPAWRGMFIIGALPAFLVLYIRSSVDESPDWQAHAERGETRIGFFRTLTHNLPLALFCVVMMTGFNFFSHGSQDGYPKLYLAQQRHLSHDDITLVMVIANIGAMIGGVVVGLLSQRIGRKWAIVLSCVLAWPAIAIWAWTDQLPFVALGAFLLQICVQGAWGVVPAYLNEVSPAAIRATFPGTVYQIGNFAASFNLNLQVWLKHHFGGDMRYGMTLVVAAAALVIAATVLIAGRDTRSVRMGRDLLE</sequence>
<dbReference type="EMBL" id="JACHXV010000003">
    <property type="protein sequence ID" value="MBB3173016.1"/>
    <property type="molecule type" value="Genomic_DNA"/>
</dbReference>
<dbReference type="PANTHER" id="PTHR23508:SF10">
    <property type="entry name" value="CARBOXYLIC ACID TRANSPORTER PROTEIN HOMOLOG"/>
    <property type="match status" value="1"/>
</dbReference>
<evidence type="ECO:0000259" key="6">
    <source>
        <dbReference type="PROSITE" id="PS50850"/>
    </source>
</evidence>
<feature type="transmembrane region" description="Helical" evidence="5">
    <location>
        <begin position="99"/>
        <end position="120"/>
    </location>
</feature>
<dbReference type="CDD" id="cd17316">
    <property type="entry name" value="MFS_SV2_like"/>
    <property type="match status" value="1"/>
</dbReference>
<keyword evidence="3 5" id="KW-1133">Transmembrane helix</keyword>
<reference evidence="8 10" key="1">
    <citation type="submission" date="2020-06" db="EMBL/GenBank/DDBJ databases">
        <title>Description of novel acetic acid bacteria.</title>
        <authorList>
            <person name="Sombolestani A."/>
        </authorList>
    </citation>
    <scope>NUCLEOTIDE SEQUENCE [LARGE SCALE GENOMIC DNA]</scope>
    <source>
        <strain evidence="8 10">LMG 26838</strain>
    </source>
</reference>
<dbReference type="AlphaFoldDB" id="A0A839UTA4"/>
<keyword evidence="2 5" id="KW-0812">Transmembrane</keyword>
<accession>A0A839UTA4</accession>
<dbReference type="InterPro" id="IPR005828">
    <property type="entry name" value="MFS_sugar_transport-like"/>
</dbReference>
<dbReference type="EMBL" id="JABXXQ010000353">
    <property type="protein sequence ID" value="NVN31362.1"/>
    <property type="molecule type" value="Genomic_DNA"/>
</dbReference>
<feature type="transmembrane region" description="Helical" evidence="5">
    <location>
        <begin position="360"/>
        <end position="377"/>
    </location>
</feature>
<evidence type="ECO:0000256" key="1">
    <source>
        <dbReference type="ARBA" id="ARBA00004141"/>
    </source>
</evidence>
<dbReference type="Pfam" id="PF00083">
    <property type="entry name" value="Sugar_tr"/>
    <property type="match status" value="2"/>
</dbReference>
<dbReference type="GO" id="GO:0005886">
    <property type="term" value="C:plasma membrane"/>
    <property type="evidence" value="ECO:0007669"/>
    <property type="project" value="TreeGrafter"/>
</dbReference>
<name>A0A839UTA4_9PROT</name>
<evidence type="ECO:0000256" key="4">
    <source>
        <dbReference type="ARBA" id="ARBA00023136"/>
    </source>
</evidence>
<dbReference type="PROSITE" id="PS00217">
    <property type="entry name" value="SUGAR_TRANSPORT_2"/>
    <property type="match status" value="1"/>
</dbReference>
<dbReference type="GO" id="GO:0046943">
    <property type="term" value="F:carboxylic acid transmembrane transporter activity"/>
    <property type="evidence" value="ECO:0007669"/>
    <property type="project" value="TreeGrafter"/>
</dbReference>
<dbReference type="RefSeq" id="WP_176625632.1">
    <property type="nucleotide sequence ID" value="NZ_JABXXQ010000353.1"/>
</dbReference>
<dbReference type="SUPFAM" id="SSF103473">
    <property type="entry name" value="MFS general substrate transporter"/>
    <property type="match status" value="1"/>
</dbReference>
<evidence type="ECO:0000313" key="7">
    <source>
        <dbReference type="EMBL" id="MBB3173016.1"/>
    </source>
</evidence>
<comment type="subcellular location">
    <subcellularLocation>
        <location evidence="1">Membrane</location>
        <topology evidence="1">Multi-pass membrane protein</topology>
    </subcellularLocation>
</comment>
<dbReference type="InterPro" id="IPR036259">
    <property type="entry name" value="MFS_trans_sf"/>
</dbReference>
<feature type="domain" description="Major facilitator superfamily (MFS) profile" evidence="6">
    <location>
        <begin position="32"/>
        <end position="422"/>
    </location>
</feature>
<feature type="transmembrane region" description="Helical" evidence="5">
    <location>
        <begin position="189"/>
        <end position="206"/>
    </location>
</feature>
<comment type="caution">
    <text evidence="7">The sequence shown here is derived from an EMBL/GenBank/DDBJ whole genome shotgun (WGS) entry which is preliminary data.</text>
</comment>
<feature type="transmembrane region" description="Helical" evidence="5">
    <location>
        <begin position="32"/>
        <end position="54"/>
    </location>
</feature>
<evidence type="ECO:0000313" key="9">
    <source>
        <dbReference type="Proteomes" id="UP000557688"/>
    </source>
</evidence>
<gene>
    <name evidence="7" type="ORF">FHR90_000834</name>
    <name evidence="8" type="ORF">HUK83_13615</name>
</gene>
<feature type="transmembrane region" description="Helical" evidence="5">
    <location>
        <begin position="66"/>
        <end position="87"/>
    </location>
</feature>
<proteinExistence type="predicted"/>
<dbReference type="InterPro" id="IPR005829">
    <property type="entry name" value="Sugar_transporter_CS"/>
</dbReference>
<dbReference type="Gene3D" id="1.20.1250.20">
    <property type="entry name" value="MFS general substrate transporter like domains"/>
    <property type="match status" value="2"/>
</dbReference>
<dbReference type="PANTHER" id="PTHR23508">
    <property type="entry name" value="CARBOXYLIC ACID TRANSPORTER PROTEIN HOMOLOG"/>
    <property type="match status" value="1"/>
</dbReference>
<dbReference type="InterPro" id="IPR020846">
    <property type="entry name" value="MFS_dom"/>
</dbReference>
<keyword evidence="9" id="KW-1185">Reference proteome</keyword>
<evidence type="ECO:0000313" key="8">
    <source>
        <dbReference type="EMBL" id="NVN31362.1"/>
    </source>
</evidence>